<keyword evidence="8 10" id="KW-0413">Isomerase</keyword>
<dbReference type="InterPro" id="IPR004515">
    <property type="entry name" value="Phosphoheptose_Isoase"/>
</dbReference>
<comment type="subcellular location">
    <subcellularLocation>
        <location evidence="3 10">Cytoplasm</location>
    </subcellularLocation>
</comment>
<organism evidence="12 13">
    <name type="scientific">Tepidiphilus thermophilus</name>
    <dbReference type="NCBI Taxonomy" id="876478"/>
    <lineage>
        <taxon>Bacteria</taxon>
        <taxon>Pseudomonadati</taxon>
        <taxon>Pseudomonadota</taxon>
        <taxon>Hydrogenophilia</taxon>
        <taxon>Hydrogenophilales</taxon>
        <taxon>Hydrogenophilaceae</taxon>
        <taxon>Tepidiphilus</taxon>
    </lineage>
</organism>
<evidence type="ECO:0000256" key="1">
    <source>
        <dbReference type="ARBA" id="ARBA00000348"/>
    </source>
</evidence>
<dbReference type="CDD" id="cd05006">
    <property type="entry name" value="SIS_GmhA"/>
    <property type="match status" value="1"/>
</dbReference>
<reference evidence="13" key="1">
    <citation type="submission" date="2015-08" db="EMBL/GenBank/DDBJ databases">
        <authorList>
            <person name="Babu N.S."/>
            <person name="Beckwith C.J."/>
            <person name="Beseler K.G."/>
            <person name="Brison A."/>
            <person name="Carone J.V."/>
            <person name="Caskin T.P."/>
            <person name="Diamond M."/>
            <person name="Durham M.E."/>
            <person name="Foxe J.M."/>
            <person name="Go M."/>
            <person name="Henderson B.A."/>
            <person name="Jones I.B."/>
            <person name="McGettigan J.A."/>
            <person name="Micheletti S.J."/>
            <person name="Nasrallah M.E."/>
            <person name="Ortiz D."/>
            <person name="Piller C.R."/>
            <person name="Privatt S.R."/>
            <person name="Schneider S.L."/>
            <person name="Sharp S."/>
            <person name="Smith T.C."/>
            <person name="Stanton J.D."/>
            <person name="Ullery H.E."/>
            <person name="Wilson R.J."/>
            <person name="Serrano M.G."/>
            <person name="Buck G."/>
            <person name="Lee V."/>
            <person name="Wang Y."/>
            <person name="Carvalho R."/>
            <person name="Voegtly L."/>
            <person name="Shi R."/>
            <person name="Duckworth R."/>
            <person name="Johnson A."/>
            <person name="Loviza R."/>
            <person name="Walstead R."/>
            <person name="Shah Z."/>
            <person name="Kiflezghi M."/>
            <person name="Wade K."/>
            <person name="Ball S.L."/>
            <person name="Bradley K.W."/>
            <person name="Asai D.J."/>
            <person name="Bowman C.A."/>
            <person name="Russell D.A."/>
            <person name="Pope W.H."/>
            <person name="Jacobs-Sera D."/>
            <person name="Hendrix R.W."/>
            <person name="Hatfull G.F."/>
        </authorList>
    </citation>
    <scope>NUCLEOTIDE SEQUENCE [LARGE SCALE GENOMIC DNA]</scope>
    <source>
        <strain evidence="13">JCM 19170</strain>
    </source>
</reference>
<feature type="binding site" evidence="10">
    <location>
        <position position="178"/>
    </location>
    <ligand>
        <name>Zn(2+)</name>
        <dbReference type="ChEBI" id="CHEBI:29105"/>
    </ligand>
</feature>
<dbReference type="PANTHER" id="PTHR30390">
    <property type="entry name" value="SEDOHEPTULOSE 7-PHOSPHATE ISOMERASE / DNAA INITIATOR-ASSOCIATING FACTOR FOR REPLICATION INITIATION"/>
    <property type="match status" value="1"/>
</dbReference>
<name>A0A0K6IX08_9PROT</name>
<comment type="subunit">
    <text evidence="10">Homotetramer.</text>
</comment>
<keyword evidence="5 10" id="KW-0963">Cytoplasm</keyword>
<evidence type="ECO:0000313" key="13">
    <source>
        <dbReference type="Proteomes" id="UP000182108"/>
    </source>
</evidence>
<evidence type="ECO:0000259" key="11">
    <source>
        <dbReference type="PROSITE" id="PS51464"/>
    </source>
</evidence>
<comment type="miscellaneous">
    <text evidence="10">The reaction produces a racemic mixture of D-glycero-alpha-D-manno-heptose 7-phosphate and D-glycero-beta-D-manno-heptose 7-phosphate.</text>
</comment>
<feature type="binding site" evidence="10">
    <location>
        <position position="63"/>
    </location>
    <ligand>
        <name>substrate</name>
    </ligand>
</feature>
<dbReference type="RefSeq" id="WP_055423935.1">
    <property type="nucleotide sequence ID" value="NZ_CYHH01000010.1"/>
</dbReference>
<dbReference type="GO" id="GO:0008968">
    <property type="term" value="F:D-sedoheptulose 7-phosphate isomerase activity"/>
    <property type="evidence" value="ECO:0007669"/>
    <property type="project" value="UniProtKB-UniRule"/>
</dbReference>
<sequence length="197" mass="20756">MIPEQAIRQALSAHRAATEQLHEQMQLLIEMGMRLRSCLLAGGKILLLGNGGSAADCQHIAAEIVGRYKRERRGLPAIALTTDTSILTAVGNDYGFEHVFSRQVEALCTPKDVVIGLSTSGNSPNVLAAIHTARQIGAFTIGLTGGGGGKLAQCCDLSLVVASNDTPRIQEAHILVGHMLCDLIDAETLDSTPCSNG</sequence>
<evidence type="ECO:0000256" key="6">
    <source>
        <dbReference type="ARBA" id="ARBA00022723"/>
    </source>
</evidence>
<dbReference type="PANTHER" id="PTHR30390:SF6">
    <property type="entry name" value="DNAA INITIATOR-ASSOCIATING PROTEIN DIAA"/>
    <property type="match status" value="1"/>
</dbReference>
<dbReference type="UniPathway" id="UPA00041">
    <property type="reaction ID" value="UER00436"/>
</dbReference>
<comment type="cofactor">
    <cofactor evidence="10">
        <name>Zn(2+)</name>
        <dbReference type="ChEBI" id="CHEBI:29105"/>
    </cofactor>
    <text evidence="10">Binds 1 zinc ion per subunit.</text>
</comment>
<comment type="function">
    <text evidence="2 10">Catalyzes the isomerization of sedoheptulose 7-phosphate in D-glycero-D-manno-heptose 7-phosphate.</text>
</comment>
<dbReference type="Gene3D" id="3.40.50.10490">
    <property type="entry name" value="Glucose-6-phosphate isomerase like protein, domain 1"/>
    <property type="match status" value="1"/>
</dbReference>
<gene>
    <name evidence="10" type="primary">gmhA</name>
    <name evidence="12" type="ORF">Ga0061068_1109</name>
</gene>
<dbReference type="HAMAP" id="MF_00067">
    <property type="entry name" value="GmhA"/>
    <property type="match status" value="1"/>
</dbReference>
<evidence type="ECO:0000313" key="12">
    <source>
        <dbReference type="EMBL" id="CUB07655.1"/>
    </source>
</evidence>
<accession>A0A0K6IX08</accession>
<feature type="binding site" evidence="10">
    <location>
        <begin position="92"/>
        <end position="93"/>
    </location>
    <ligand>
        <name>substrate</name>
    </ligand>
</feature>
<keyword evidence="7 10" id="KW-0862">Zinc</keyword>
<dbReference type="GO" id="GO:0008270">
    <property type="term" value="F:zinc ion binding"/>
    <property type="evidence" value="ECO:0007669"/>
    <property type="project" value="UniProtKB-UniRule"/>
</dbReference>
<dbReference type="Pfam" id="PF13580">
    <property type="entry name" value="SIS_2"/>
    <property type="match status" value="1"/>
</dbReference>
<dbReference type="PROSITE" id="PS51464">
    <property type="entry name" value="SIS"/>
    <property type="match status" value="1"/>
</dbReference>
<evidence type="ECO:0000256" key="10">
    <source>
        <dbReference type="HAMAP-Rule" id="MF_00067"/>
    </source>
</evidence>
<evidence type="ECO:0000256" key="7">
    <source>
        <dbReference type="ARBA" id="ARBA00022833"/>
    </source>
</evidence>
<dbReference type="SUPFAM" id="SSF53697">
    <property type="entry name" value="SIS domain"/>
    <property type="match status" value="1"/>
</dbReference>
<feature type="binding site" evidence="10">
    <location>
        <position position="170"/>
    </location>
    <ligand>
        <name>substrate</name>
    </ligand>
</feature>
<dbReference type="GO" id="GO:2001061">
    <property type="term" value="P:D-glycero-D-manno-heptose 7-phosphate biosynthetic process"/>
    <property type="evidence" value="ECO:0007669"/>
    <property type="project" value="UniProtKB-UniPathway"/>
</dbReference>
<keyword evidence="13" id="KW-1185">Reference proteome</keyword>
<comment type="catalytic activity">
    <reaction evidence="1 10">
        <text>2 D-sedoheptulose 7-phosphate = D-glycero-alpha-D-manno-heptose 7-phosphate + D-glycero-beta-D-manno-heptose 7-phosphate</text>
        <dbReference type="Rhea" id="RHEA:27489"/>
        <dbReference type="ChEBI" id="CHEBI:57483"/>
        <dbReference type="ChEBI" id="CHEBI:60203"/>
        <dbReference type="ChEBI" id="CHEBI:60204"/>
        <dbReference type="EC" id="5.3.1.28"/>
    </reaction>
</comment>
<dbReference type="GO" id="GO:0005975">
    <property type="term" value="P:carbohydrate metabolic process"/>
    <property type="evidence" value="ECO:0007669"/>
    <property type="project" value="UniProtKB-UniRule"/>
</dbReference>
<comment type="pathway">
    <text evidence="10">Carbohydrate biosynthesis; D-glycero-D-manno-heptose 7-phosphate biosynthesis; D-glycero-alpha-D-manno-heptose 7-phosphate and D-glycero-beta-D-manno-heptose 7-phosphate from sedoheptulose 7-phosphate: step 1/1.</text>
</comment>
<feature type="domain" description="SIS" evidence="11">
    <location>
        <begin position="35"/>
        <end position="194"/>
    </location>
</feature>
<dbReference type="OrthoDB" id="9810929at2"/>
<evidence type="ECO:0000256" key="5">
    <source>
        <dbReference type="ARBA" id="ARBA00022490"/>
    </source>
</evidence>
<keyword evidence="6 10" id="KW-0479">Metal-binding</keyword>
<feature type="binding site" evidence="10">
    <location>
        <position position="59"/>
    </location>
    <ligand>
        <name>Zn(2+)</name>
        <dbReference type="ChEBI" id="CHEBI:29105"/>
    </ligand>
</feature>
<dbReference type="Proteomes" id="UP000182108">
    <property type="component" value="Unassembled WGS sequence"/>
</dbReference>
<evidence type="ECO:0000256" key="9">
    <source>
        <dbReference type="ARBA" id="ARBA00023277"/>
    </source>
</evidence>
<dbReference type="InterPro" id="IPR046348">
    <property type="entry name" value="SIS_dom_sf"/>
</dbReference>
<evidence type="ECO:0000256" key="2">
    <source>
        <dbReference type="ARBA" id="ARBA00003172"/>
    </source>
</evidence>
<dbReference type="InterPro" id="IPR050099">
    <property type="entry name" value="SIS_GmhA/DiaA_subfam"/>
</dbReference>
<feature type="binding site" evidence="10">
    <location>
        <position position="63"/>
    </location>
    <ligand>
        <name>Zn(2+)</name>
        <dbReference type="ChEBI" id="CHEBI:29105"/>
    </ligand>
</feature>
<dbReference type="GO" id="GO:0005737">
    <property type="term" value="C:cytoplasm"/>
    <property type="evidence" value="ECO:0007669"/>
    <property type="project" value="UniProtKB-SubCell"/>
</dbReference>
<dbReference type="AlphaFoldDB" id="A0A0K6IX08"/>
<feature type="binding site" evidence="10">
    <location>
        <position position="170"/>
    </location>
    <ligand>
        <name>Zn(2+)</name>
        <dbReference type="ChEBI" id="CHEBI:29105"/>
    </ligand>
</feature>
<evidence type="ECO:0000256" key="3">
    <source>
        <dbReference type="ARBA" id="ARBA00004496"/>
    </source>
</evidence>
<feature type="binding site" evidence="10">
    <location>
        <position position="123"/>
    </location>
    <ligand>
        <name>substrate</name>
    </ligand>
</feature>
<protein>
    <recommendedName>
        <fullName evidence="10">Phosphoheptose isomerase</fullName>
        <ecNumber evidence="10">5.3.1.28</ecNumber>
    </recommendedName>
    <alternativeName>
        <fullName evidence="10">Sedoheptulose 7-phosphate isomerase</fullName>
    </alternativeName>
</protein>
<evidence type="ECO:0000256" key="8">
    <source>
        <dbReference type="ARBA" id="ARBA00023235"/>
    </source>
</evidence>
<dbReference type="InterPro" id="IPR001347">
    <property type="entry name" value="SIS_dom"/>
</dbReference>
<evidence type="ECO:0000256" key="4">
    <source>
        <dbReference type="ARBA" id="ARBA00009894"/>
    </source>
</evidence>
<feature type="binding site" evidence="10">
    <location>
        <begin position="50"/>
        <end position="52"/>
    </location>
    <ligand>
        <name>substrate</name>
    </ligand>
</feature>
<proteinExistence type="inferred from homology"/>
<dbReference type="EC" id="5.3.1.28" evidence="10"/>
<dbReference type="GO" id="GO:0097367">
    <property type="term" value="F:carbohydrate derivative binding"/>
    <property type="evidence" value="ECO:0007669"/>
    <property type="project" value="InterPro"/>
</dbReference>
<keyword evidence="9 10" id="KW-0119">Carbohydrate metabolism</keyword>
<dbReference type="InterPro" id="IPR035461">
    <property type="entry name" value="GmhA/DiaA"/>
</dbReference>
<feature type="binding site" evidence="10">
    <location>
        <begin position="118"/>
        <end position="120"/>
    </location>
    <ligand>
        <name>substrate</name>
    </ligand>
</feature>
<comment type="similarity">
    <text evidence="4 10">Belongs to the SIS family. GmhA subfamily.</text>
</comment>
<dbReference type="EMBL" id="CYHH01000010">
    <property type="protein sequence ID" value="CUB07655.1"/>
    <property type="molecule type" value="Genomic_DNA"/>
</dbReference>